<protein>
    <recommendedName>
        <fullName evidence="4">HERV-H LTR-associating protein 1</fullName>
    </recommendedName>
</protein>
<organism evidence="2 3">
    <name type="scientific">Callipepla squamata</name>
    <name type="common">Scaled quail</name>
    <dbReference type="NCBI Taxonomy" id="9009"/>
    <lineage>
        <taxon>Eukaryota</taxon>
        <taxon>Metazoa</taxon>
        <taxon>Chordata</taxon>
        <taxon>Craniata</taxon>
        <taxon>Vertebrata</taxon>
        <taxon>Euteleostomi</taxon>
        <taxon>Archelosauria</taxon>
        <taxon>Archosauria</taxon>
        <taxon>Dinosauria</taxon>
        <taxon>Saurischia</taxon>
        <taxon>Theropoda</taxon>
        <taxon>Coelurosauria</taxon>
        <taxon>Aves</taxon>
        <taxon>Neognathae</taxon>
        <taxon>Galloanserae</taxon>
        <taxon>Galliformes</taxon>
        <taxon>Odontophoridae</taxon>
        <taxon>Callipepla</taxon>
    </lineage>
</organism>
<proteinExistence type="predicted"/>
<dbReference type="PANTHER" id="PTHR15299:SF3">
    <property type="entry name" value="HERV-H LTR-ASSOCIATING PROTEIN 1"/>
    <property type="match status" value="1"/>
</dbReference>
<dbReference type="Proteomes" id="UP000198323">
    <property type="component" value="Unassembled WGS sequence"/>
</dbReference>
<keyword evidence="3" id="KW-1185">Reference proteome</keyword>
<dbReference type="OrthoDB" id="9902153at2759"/>
<evidence type="ECO:0000313" key="2">
    <source>
        <dbReference type="EMBL" id="OXB56342.1"/>
    </source>
</evidence>
<reference evidence="2 3" key="1">
    <citation type="submission" date="2016-07" db="EMBL/GenBank/DDBJ databases">
        <title>Disparate Historic Effective Population Sizes Predicted by Modern Levels of Genome Diversity for the Scaled Quail (Callipepla squamata) and the Northern Bobwhite (Colinus virginianus): Inferences from First and Second Generation Draft Genome Assemblies for Sympatric New World Quail.</title>
        <authorList>
            <person name="Oldeschulte D.L."/>
            <person name="Halley Y.A."/>
            <person name="Bhattarai E.K."/>
            <person name="Brashear W.A."/>
            <person name="Hill J."/>
            <person name="Metz R.P."/>
            <person name="Johnson C.D."/>
            <person name="Rollins D."/>
            <person name="Peterson M.J."/>
            <person name="Bickhart D.M."/>
            <person name="Decker J.E."/>
            <person name="Seabury C.M."/>
        </authorList>
    </citation>
    <scope>NUCLEOTIDE SEQUENCE [LARGE SCALE GENOMIC DNA]</scope>
    <source>
        <strain evidence="2 3">Texas</strain>
        <tissue evidence="2">Leg muscle</tissue>
    </source>
</reference>
<feature type="signal peptide" evidence="1">
    <location>
        <begin position="1"/>
        <end position="21"/>
    </location>
</feature>
<name>A0A226MM27_CALSU</name>
<evidence type="ECO:0000313" key="3">
    <source>
        <dbReference type="Proteomes" id="UP000198323"/>
    </source>
</evidence>
<accession>A0A226MM27</accession>
<evidence type="ECO:0000256" key="1">
    <source>
        <dbReference type="SAM" id="SignalP"/>
    </source>
</evidence>
<feature type="chain" id="PRO_5012691718" description="HERV-H LTR-associating protein 1" evidence="1">
    <location>
        <begin position="22"/>
        <end position="216"/>
    </location>
</feature>
<evidence type="ECO:0008006" key="4">
    <source>
        <dbReference type="Google" id="ProtNLM"/>
    </source>
</evidence>
<dbReference type="PANTHER" id="PTHR15299">
    <property type="entry name" value="HERV-H LTR-ASSOCIATING PROTEIN 1"/>
    <property type="match status" value="1"/>
</dbReference>
<dbReference type="STRING" id="9009.A0A226MM27"/>
<comment type="caution">
    <text evidence="2">The sequence shown here is derived from an EMBL/GenBank/DDBJ whole genome shotgun (WGS) entry which is preliminary data.</text>
</comment>
<gene>
    <name evidence="2" type="ORF">ASZ78_004343</name>
</gene>
<dbReference type="EMBL" id="MCFN01000649">
    <property type="protein sequence ID" value="OXB56342.1"/>
    <property type="molecule type" value="Genomic_DNA"/>
</dbReference>
<dbReference type="InterPro" id="IPR037643">
    <property type="entry name" value="HHLA1"/>
</dbReference>
<dbReference type="AlphaFoldDB" id="A0A226MM27"/>
<feature type="non-terminal residue" evidence="2">
    <location>
        <position position="1"/>
    </location>
</feature>
<sequence length="216" mass="24532">LNREIFFLRLFLCFTASCVRRENKREKQAAVLATAGTKKLFSLLSVTSYSSFAFHKVSVTIYNISSLKNVDPAKFPMHYCYCLNNMTNDLTDFTALLVDIIGNSTSYLTEIFKSTSILSVRQSNDSDCIYICVMTGQTGKFKVHSNSITALFIFSDDILETSPSSHFYSFMFAGRNLSDFWEILEKSPVINYTFSSNTSSDLGKHNLDNRKKQQLQ</sequence>
<keyword evidence="1" id="KW-0732">Signal</keyword>